<dbReference type="InParanoid" id="W4KIC7"/>
<evidence type="ECO:0000313" key="2">
    <source>
        <dbReference type="Proteomes" id="UP000030671"/>
    </source>
</evidence>
<dbReference type="EMBL" id="KI925455">
    <property type="protein sequence ID" value="ETW85612.1"/>
    <property type="molecule type" value="Genomic_DNA"/>
</dbReference>
<accession>W4KIC7</accession>
<protein>
    <submittedName>
        <fullName evidence="1">Uncharacterized protein</fullName>
    </submittedName>
</protein>
<dbReference type="HOGENOM" id="CLU_2432846_0_0_1"/>
<gene>
    <name evidence="1" type="ORF">HETIRDRAFT_310608</name>
</gene>
<dbReference type="GeneID" id="20669790"/>
<sequence>IRVVLAKSSGAYCGLCRVQWHRALSGDHNPLLIVDSPATKSFIAILLPLCLLVRSFWPSNMSSILSVLKTKLREYMLALPNSAAEDKDYEA</sequence>
<dbReference type="AlphaFoldDB" id="W4KIC7"/>
<dbReference type="RefSeq" id="XP_009542453.1">
    <property type="nucleotide sequence ID" value="XM_009544158.1"/>
</dbReference>
<organism evidence="1 2">
    <name type="scientific">Heterobasidion irregulare (strain TC 32-1)</name>
    <dbReference type="NCBI Taxonomy" id="747525"/>
    <lineage>
        <taxon>Eukaryota</taxon>
        <taxon>Fungi</taxon>
        <taxon>Dikarya</taxon>
        <taxon>Basidiomycota</taxon>
        <taxon>Agaricomycotina</taxon>
        <taxon>Agaricomycetes</taxon>
        <taxon>Russulales</taxon>
        <taxon>Bondarzewiaceae</taxon>
        <taxon>Heterobasidion</taxon>
        <taxon>Heterobasidion annosum species complex</taxon>
    </lineage>
</organism>
<keyword evidence="2" id="KW-1185">Reference proteome</keyword>
<proteinExistence type="predicted"/>
<name>W4KIC7_HETIT</name>
<dbReference type="KEGG" id="hir:HETIRDRAFT_310608"/>
<feature type="non-terminal residue" evidence="1">
    <location>
        <position position="1"/>
    </location>
</feature>
<reference evidence="1 2" key="1">
    <citation type="journal article" date="2012" name="New Phytol.">
        <title>Insight into trade-off between wood decay and parasitism from the genome of a fungal forest pathogen.</title>
        <authorList>
            <person name="Olson A."/>
            <person name="Aerts A."/>
            <person name="Asiegbu F."/>
            <person name="Belbahri L."/>
            <person name="Bouzid O."/>
            <person name="Broberg A."/>
            <person name="Canback B."/>
            <person name="Coutinho P.M."/>
            <person name="Cullen D."/>
            <person name="Dalman K."/>
            <person name="Deflorio G."/>
            <person name="van Diepen L.T."/>
            <person name="Dunand C."/>
            <person name="Duplessis S."/>
            <person name="Durling M."/>
            <person name="Gonthier P."/>
            <person name="Grimwood J."/>
            <person name="Fossdal C.G."/>
            <person name="Hansson D."/>
            <person name="Henrissat B."/>
            <person name="Hietala A."/>
            <person name="Himmelstrand K."/>
            <person name="Hoffmeister D."/>
            <person name="Hogberg N."/>
            <person name="James T.Y."/>
            <person name="Karlsson M."/>
            <person name="Kohler A."/>
            <person name="Kues U."/>
            <person name="Lee Y.H."/>
            <person name="Lin Y.C."/>
            <person name="Lind M."/>
            <person name="Lindquist E."/>
            <person name="Lombard V."/>
            <person name="Lucas S."/>
            <person name="Lunden K."/>
            <person name="Morin E."/>
            <person name="Murat C."/>
            <person name="Park J."/>
            <person name="Raffaello T."/>
            <person name="Rouze P."/>
            <person name="Salamov A."/>
            <person name="Schmutz J."/>
            <person name="Solheim H."/>
            <person name="Stahlberg J."/>
            <person name="Velez H."/>
            <person name="de Vries R.P."/>
            <person name="Wiebenga A."/>
            <person name="Woodward S."/>
            <person name="Yakovlev I."/>
            <person name="Garbelotto M."/>
            <person name="Martin F."/>
            <person name="Grigoriev I.V."/>
            <person name="Stenlid J."/>
        </authorList>
    </citation>
    <scope>NUCLEOTIDE SEQUENCE [LARGE SCALE GENOMIC DNA]</scope>
    <source>
        <strain evidence="1 2">TC 32-1</strain>
    </source>
</reference>
<evidence type="ECO:0000313" key="1">
    <source>
        <dbReference type="EMBL" id="ETW85612.1"/>
    </source>
</evidence>
<dbReference type="Proteomes" id="UP000030671">
    <property type="component" value="Unassembled WGS sequence"/>
</dbReference>